<dbReference type="EMBL" id="CACVAQ010000480">
    <property type="protein sequence ID" value="CAA6829312.1"/>
    <property type="molecule type" value="Genomic_DNA"/>
</dbReference>
<reference evidence="5" key="1">
    <citation type="submission" date="2020-01" db="EMBL/GenBank/DDBJ databases">
        <authorList>
            <person name="Meier V. D."/>
            <person name="Meier V D."/>
        </authorList>
    </citation>
    <scope>NUCLEOTIDE SEQUENCE</scope>
    <source>
        <strain evidence="5">HLG_WM_MAG_10</strain>
    </source>
</reference>
<evidence type="ECO:0000256" key="1">
    <source>
        <dbReference type="ARBA" id="ARBA00022729"/>
    </source>
</evidence>
<dbReference type="InterPro" id="IPR011990">
    <property type="entry name" value="TPR-like_helical_dom_sf"/>
</dbReference>
<protein>
    <submittedName>
        <fullName evidence="5">Outer membrane assembly lipoprotein YfiO</fullName>
    </submittedName>
</protein>
<organism evidence="5">
    <name type="scientific">uncultured Aureispira sp</name>
    <dbReference type="NCBI Taxonomy" id="1331704"/>
    <lineage>
        <taxon>Bacteria</taxon>
        <taxon>Pseudomonadati</taxon>
        <taxon>Bacteroidota</taxon>
        <taxon>Saprospiria</taxon>
        <taxon>Saprospirales</taxon>
        <taxon>Saprospiraceae</taxon>
        <taxon>Aureispira</taxon>
        <taxon>environmental samples</taxon>
    </lineage>
</organism>
<dbReference type="InterPro" id="IPR039565">
    <property type="entry name" value="BamD-like"/>
</dbReference>
<dbReference type="AlphaFoldDB" id="A0A6S6UK33"/>
<keyword evidence="2" id="KW-0472">Membrane</keyword>
<keyword evidence="1" id="KW-0732">Signal</keyword>
<evidence type="ECO:0000313" key="5">
    <source>
        <dbReference type="EMBL" id="CAA6829312.1"/>
    </source>
</evidence>
<evidence type="ECO:0000256" key="2">
    <source>
        <dbReference type="ARBA" id="ARBA00023136"/>
    </source>
</evidence>
<accession>A0A6S6UK33</accession>
<evidence type="ECO:0000259" key="4">
    <source>
        <dbReference type="Pfam" id="PF13525"/>
    </source>
</evidence>
<dbReference type="NCBIfam" id="TIGR03302">
    <property type="entry name" value="OM_YfiO"/>
    <property type="match status" value="1"/>
</dbReference>
<name>A0A6S6UK33_9BACT</name>
<dbReference type="Pfam" id="PF13525">
    <property type="entry name" value="YfiO"/>
    <property type="match status" value="1"/>
</dbReference>
<keyword evidence="3" id="KW-0998">Cell outer membrane</keyword>
<dbReference type="PROSITE" id="PS51257">
    <property type="entry name" value="PROKAR_LIPOPROTEIN"/>
    <property type="match status" value="1"/>
</dbReference>
<sequence length="272" mass="32122">MLKQKGILINSLLVCVLLFSSCKNNFEKLRLSSDNDLKLSKAFEFYEAEEWLKAQYLLEDLIGVVRLTDKAEKVYYYYAYTHYHLENYSFASYYFKQFSTTFPNGTYAEEALFMSADSYYKLSPSFRLTQEDTESAIEGLQIFVNTYPESEKVAPSNDRIDALRAKLESKALDSAKGYYKRKHYKAATYTFKNLLIDYPDTKEGEYIRYMIIRSSLKYAQQSILGRQVERYQETIDACLEFKKRHDQSQYQREIDSIFETANKKIKKIRNEH</sequence>
<feature type="domain" description="Outer membrane lipoprotein BamD-like" evidence="4">
    <location>
        <begin position="41"/>
        <end position="203"/>
    </location>
</feature>
<evidence type="ECO:0000256" key="3">
    <source>
        <dbReference type="ARBA" id="ARBA00023237"/>
    </source>
</evidence>
<keyword evidence="5" id="KW-0449">Lipoprotein</keyword>
<proteinExistence type="predicted"/>
<gene>
    <name evidence="5" type="ORF">HELGO_WM59223</name>
</gene>
<dbReference type="InterPro" id="IPR017689">
    <property type="entry name" value="BamD"/>
</dbReference>
<dbReference type="SUPFAM" id="SSF48452">
    <property type="entry name" value="TPR-like"/>
    <property type="match status" value="1"/>
</dbReference>
<dbReference type="Gene3D" id="1.25.40.10">
    <property type="entry name" value="Tetratricopeptide repeat domain"/>
    <property type="match status" value="1"/>
</dbReference>